<dbReference type="GO" id="GO:0000155">
    <property type="term" value="F:phosphorelay sensor kinase activity"/>
    <property type="evidence" value="ECO:0007669"/>
    <property type="project" value="InterPro"/>
</dbReference>
<dbReference type="PROSITE" id="PS50885">
    <property type="entry name" value="HAMP"/>
    <property type="match status" value="1"/>
</dbReference>
<dbReference type="Proteomes" id="UP000671995">
    <property type="component" value="Chromosome"/>
</dbReference>
<proteinExistence type="predicted"/>
<dbReference type="InterPro" id="IPR003594">
    <property type="entry name" value="HATPase_dom"/>
</dbReference>
<comment type="subcellular location">
    <subcellularLocation>
        <location evidence="1">Membrane</location>
    </subcellularLocation>
</comment>
<evidence type="ECO:0000313" key="8">
    <source>
        <dbReference type="Proteomes" id="UP000671995"/>
    </source>
</evidence>
<dbReference type="GO" id="GO:0016020">
    <property type="term" value="C:membrane"/>
    <property type="evidence" value="ECO:0007669"/>
    <property type="project" value="UniProtKB-SubCell"/>
</dbReference>
<dbReference type="SUPFAM" id="SSF55874">
    <property type="entry name" value="ATPase domain of HSP90 chaperone/DNA topoisomerase II/histidine kinase"/>
    <property type="match status" value="1"/>
</dbReference>
<dbReference type="PANTHER" id="PTHR34220:SF7">
    <property type="entry name" value="SENSOR HISTIDINE KINASE YPDA"/>
    <property type="match status" value="1"/>
</dbReference>
<dbReference type="SUPFAM" id="SSF158472">
    <property type="entry name" value="HAMP domain-like"/>
    <property type="match status" value="1"/>
</dbReference>
<keyword evidence="5" id="KW-0812">Transmembrane</keyword>
<dbReference type="Gene3D" id="3.30.565.10">
    <property type="entry name" value="Histidine kinase-like ATPase, C-terminal domain"/>
    <property type="match status" value="1"/>
</dbReference>
<keyword evidence="5" id="KW-1133">Transmembrane helix</keyword>
<evidence type="ECO:0000256" key="4">
    <source>
        <dbReference type="ARBA" id="ARBA00022777"/>
    </source>
</evidence>
<dbReference type="Gene3D" id="6.10.340.10">
    <property type="match status" value="1"/>
</dbReference>
<dbReference type="RefSeq" id="WP_210117572.1">
    <property type="nucleotide sequence ID" value="NZ_CP054257.1"/>
</dbReference>
<evidence type="ECO:0000256" key="3">
    <source>
        <dbReference type="ARBA" id="ARBA00022679"/>
    </source>
</evidence>
<feature type="transmembrane region" description="Helical" evidence="5">
    <location>
        <begin position="6"/>
        <end position="31"/>
    </location>
</feature>
<sequence>MNVKKIFKRLVFSVGLKINIILAGIMVFYFASTVINQHYFDSYSNSYNNQLSYFYSIQEMKECFSKSRRSLLNYLKTGNRSQLSEYNDSIALTNKIILELSDRSQDDESYFLLQSMRKVHNIYFSEGCRASFFYNMGNYDYYGRLYYSEKIQTYLQSYADELLKLSLTNTSEKTETIIRNIKVLKIYTMFFIFIIIAVDILFHWYVSSALTKPLSLLVKQAQCVSSGNFDIQVPVKNPKNSVGVLITAFNNMVNGVKKNVEYQKLLSQATFLALQAQTNPHFLFNTLNSISRTISLNKKEIALQMIESLSLLLRYSLSESGTPVSFQEELEITEEYIKIQKLRFGNRITYRSNVSKEAACNLFLPKLTLQPLVENAIIHGLEPKEEGGKIIISVSRRKGYALLRIFDNGIGMSKEKFNESLNADPVSSKRIGLANTKKRLEIFAEQKGGSRVFDIFTRKTEKESWTMIQIRLKIMQEEK</sequence>
<dbReference type="SMART" id="SM00304">
    <property type="entry name" value="HAMP"/>
    <property type="match status" value="1"/>
</dbReference>
<evidence type="ECO:0000259" key="6">
    <source>
        <dbReference type="PROSITE" id="PS50885"/>
    </source>
</evidence>
<dbReference type="EMBL" id="CP054257">
    <property type="protein sequence ID" value="QTQ10774.1"/>
    <property type="molecule type" value="Genomic_DNA"/>
</dbReference>
<protein>
    <submittedName>
        <fullName evidence="7">Histidine kinase</fullName>
    </submittedName>
</protein>
<organism evidence="7 8">
    <name type="scientific">Treponema parvum</name>
    <dbReference type="NCBI Taxonomy" id="138851"/>
    <lineage>
        <taxon>Bacteria</taxon>
        <taxon>Pseudomonadati</taxon>
        <taxon>Spirochaetota</taxon>
        <taxon>Spirochaetia</taxon>
        <taxon>Spirochaetales</taxon>
        <taxon>Treponemataceae</taxon>
        <taxon>Treponema</taxon>
    </lineage>
</organism>
<evidence type="ECO:0000256" key="1">
    <source>
        <dbReference type="ARBA" id="ARBA00004370"/>
    </source>
</evidence>
<dbReference type="CDD" id="cd06225">
    <property type="entry name" value="HAMP"/>
    <property type="match status" value="1"/>
</dbReference>
<evidence type="ECO:0000256" key="5">
    <source>
        <dbReference type="SAM" id="Phobius"/>
    </source>
</evidence>
<keyword evidence="2" id="KW-0597">Phosphoprotein</keyword>
<reference evidence="7" key="1">
    <citation type="submission" date="2020-05" db="EMBL/GenBank/DDBJ databases">
        <authorList>
            <person name="Zeng H."/>
            <person name="Chan Y.K."/>
            <person name="Watt R.M."/>
        </authorList>
    </citation>
    <scope>NUCLEOTIDE SEQUENCE</scope>
    <source>
        <strain evidence="7">ATCC 700773</strain>
    </source>
</reference>
<dbReference type="Pfam" id="PF00672">
    <property type="entry name" value="HAMP"/>
    <property type="match status" value="1"/>
</dbReference>
<gene>
    <name evidence="7" type="ORF">HRI96_00310</name>
</gene>
<dbReference type="InterPro" id="IPR003660">
    <property type="entry name" value="HAMP_dom"/>
</dbReference>
<dbReference type="Pfam" id="PF06580">
    <property type="entry name" value="His_kinase"/>
    <property type="match status" value="1"/>
</dbReference>
<reference evidence="7" key="2">
    <citation type="journal article" date="2021" name="Microbiol. Resour. Announc.">
        <title>Complete Genome Sequences of Three Human Oral Treponema parvum Isolates.</title>
        <authorList>
            <person name="Zeng H."/>
            <person name="Watt R.M."/>
        </authorList>
    </citation>
    <scope>NUCLEOTIDE SEQUENCE</scope>
    <source>
        <strain evidence="7">ATCC 700773</strain>
    </source>
</reference>
<keyword evidence="4 7" id="KW-0418">Kinase</keyword>
<accession>A0A975EXA2</accession>
<dbReference type="Pfam" id="PF02518">
    <property type="entry name" value="HATPase_c"/>
    <property type="match status" value="1"/>
</dbReference>
<keyword evidence="3" id="KW-0808">Transferase</keyword>
<evidence type="ECO:0000313" key="7">
    <source>
        <dbReference type="EMBL" id="QTQ10774.1"/>
    </source>
</evidence>
<dbReference type="InterPro" id="IPR036890">
    <property type="entry name" value="HATPase_C_sf"/>
</dbReference>
<keyword evidence="5" id="KW-0472">Membrane</keyword>
<dbReference type="InterPro" id="IPR010559">
    <property type="entry name" value="Sig_transdc_His_kin_internal"/>
</dbReference>
<evidence type="ECO:0000256" key="2">
    <source>
        <dbReference type="ARBA" id="ARBA00022553"/>
    </source>
</evidence>
<feature type="domain" description="HAMP" evidence="6">
    <location>
        <begin position="208"/>
        <end position="261"/>
    </location>
</feature>
<dbReference type="PANTHER" id="PTHR34220">
    <property type="entry name" value="SENSOR HISTIDINE KINASE YPDA"/>
    <property type="match status" value="1"/>
</dbReference>
<name>A0A975EXA2_9SPIR</name>
<dbReference type="InterPro" id="IPR050640">
    <property type="entry name" value="Bact_2-comp_sensor_kinase"/>
</dbReference>
<dbReference type="AlphaFoldDB" id="A0A975EXA2"/>
<feature type="transmembrane region" description="Helical" evidence="5">
    <location>
        <begin position="186"/>
        <end position="206"/>
    </location>
</feature>